<dbReference type="PROSITE" id="PS50956">
    <property type="entry name" value="HTH_ASNC_2"/>
    <property type="match status" value="1"/>
</dbReference>
<dbReference type="CDD" id="cd00090">
    <property type="entry name" value="HTH_ARSR"/>
    <property type="match status" value="1"/>
</dbReference>
<protein>
    <submittedName>
        <fullName evidence="6">Lrp/AsnC family transcriptional regulator, leucine-responsive regulatory protein</fullName>
    </submittedName>
</protein>
<evidence type="ECO:0000313" key="6">
    <source>
        <dbReference type="EMBL" id="SDH18338.1"/>
    </source>
</evidence>
<dbReference type="SUPFAM" id="SSF54909">
    <property type="entry name" value="Dimeric alpha+beta barrel"/>
    <property type="match status" value="1"/>
</dbReference>
<dbReference type="InterPro" id="IPR019888">
    <property type="entry name" value="Tscrpt_reg_AsnC-like"/>
</dbReference>
<dbReference type="EMBL" id="FNCY01000004">
    <property type="protein sequence ID" value="SDH18338.1"/>
    <property type="molecule type" value="Genomic_DNA"/>
</dbReference>
<dbReference type="Gene3D" id="3.30.70.920">
    <property type="match status" value="1"/>
</dbReference>
<dbReference type="SUPFAM" id="SSF46785">
    <property type="entry name" value="Winged helix' DNA-binding domain"/>
    <property type="match status" value="1"/>
</dbReference>
<dbReference type="InterPro" id="IPR019885">
    <property type="entry name" value="Tscrpt_reg_HTH_AsnC-type_CS"/>
</dbReference>
<dbReference type="InterPro" id="IPR036388">
    <property type="entry name" value="WH-like_DNA-bd_sf"/>
</dbReference>
<dbReference type="GO" id="GO:0006355">
    <property type="term" value="P:regulation of DNA-templated transcription"/>
    <property type="evidence" value="ECO:0007669"/>
    <property type="project" value="UniProtKB-ARBA"/>
</dbReference>
<dbReference type="Proteomes" id="UP000198607">
    <property type="component" value="Unassembled WGS sequence"/>
</dbReference>
<evidence type="ECO:0000256" key="1">
    <source>
        <dbReference type="ARBA" id="ARBA00023015"/>
    </source>
</evidence>
<dbReference type="Gene3D" id="1.10.10.10">
    <property type="entry name" value="Winged helix-like DNA-binding domain superfamily/Winged helix DNA-binding domain"/>
    <property type="match status" value="1"/>
</dbReference>
<dbReference type="InterPro" id="IPR011991">
    <property type="entry name" value="ArsR-like_HTH"/>
</dbReference>
<keyword evidence="7" id="KW-1185">Reference proteome</keyword>
<evidence type="ECO:0000256" key="2">
    <source>
        <dbReference type="ARBA" id="ARBA00023125"/>
    </source>
</evidence>
<evidence type="ECO:0000256" key="4">
    <source>
        <dbReference type="ARBA" id="ARBA00023163"/>
    </source>
</evidence>
<proteinExistence type="predicted"/>
<dbReference type="GO" id="GO:0043565">
    <property type="term" value="F:sequence-specific DNA binding"/>
    <property type="evidence" value="ECO:0007669"/>
    <property type="project" value="InterPro"/>
</dbReference>
<dbReference type="SMART" id="SM00344">
    <property type="entry name" value="HTH_ASNC"/>
    <property type="match status" value="1"/>
</dbReference>
<dbReference type="PROSITE" id="PS00519">
    <property type="entry name" value="HTH_ASNC_1"/>
    <property type="match status" value="1"/>
</dbReference>
<dbReference type="InterPro" id="IPR000485">
    <property type="entry name" value="AsnC-type_HTH_dom"/>
</dbReference>
<dbReference type="AlphaFoldDB" id="A0A1G8ABM0"/>
<dbReference type="GO" id="GO:0043200">
    <property type="term" value="P:response to amino acid"/>
    <property type="evidence" value="ECO:0007669"/>
    <property type="project" value="TreeGrafter"/>
</dbReference>
<accession>A0A1G8ABM0</accession>
<keyword evidence="4" id="KW-0804">Transcription</keyword>
<feature type="domain" description="HTH asnC-type" evidence="5">
    <location>
        <begin position="4"/>
        <end position="65"/>
    </location>
</feature>
<dbReference type="Pfam" id="PF01037">
    <property type="entry name" value="AsnC_trans_reg"/>
    <property type="match status" value="1"/>
</dbReference>
<name>A0A1G8ABM0_9RHOO</name>
<dbReference type="InterPro" id="IPR011008">
    <property type="entry name" value="Dimeric_a/b-barrel"/>
</dbReference>
<dbReference type="GO" id="GO:0005829">
    <property type="term" value="C:cytosol"/>
    <property type="evidence" value="ECO:0007669"/>
    <property type="project" value="TreeGrafter"/>
</dbReference>
<dbReference type="InterPro" id="IPR036390">
    <property type="entry name" value="WH_DNA-bd_sf"/>
</dbReference>
<dbReference type="OrthoDB" id="8526125at2"/>
<evidence type="ECO:0000259" key="5">
    <source>
        <dbReference type="PROSITE" id="PS50956"/>
    </source>
</evidence>
<organism evidence="6 7">
    <name type="scientific">Propionivibrio dicarboxylicus</name>
    <dbReference type="NCBI Taxonomy" id="83767"/>
    <lineage>
        <taxon>Bacteria</taxon>
        <taxon>Pseudomonadati</taxon>
        <taxon>Pseudomonadota</taxon>
        <taxon>Betaproteobacteria</taxon>
        <taxon>Rhodocyclales</taxon>
        <taxon>Rhodocyclaceae</taxon>
        <taxon>Propionivibrio</taxon>
    </lineage>
</organism>
<dbReference type="Pfam" id="PF13412">
    <property type="entry name" value="HTH_24"/>
    <property type="match status" value="1"/>
</dbReference>
<reference evidence="6 7" key="1">
    <citation type="submission" date="2016-10" db="EMBL/GenBank/DDBJ databases">
        <authorList>
            <person name="de Groot N.N."/>
        </authorList>
    </citation>
    <scope>NUCLEOTIDE SEQUENCE [LARGE SCALE GENOMIC DNA]</scope>
    <source>
        <strain evidence="6 7">DSM 5885</strain>
    </source>
</reference>
<keyword evidence="2" id="KW-0238">DNA-binding</keyword>
<dbReference type="STRING" id="83767.SAMN05660652_01339"/>
<dbReference type="PANTHER" id="PTHR30154">
    <property type="entry name" value="LEUCINE-RESPONSIVE REGULATORY PROTEIN"/>
    <property type="match status" value="1"/>
</dbReference>
<sequence length="158" mass="17432">MRKLDRTDIEILAILQEDGKTTNVALSKRINLSATPCLERVKALENDGLITGYSANLSAAQLGLGLTVFIEILLDRTSEDAFQKFRAAVLGIPQIQECHMLTGGFDYLLKVRVPDMAAYRNFLGDVLAKVPGIRETHSYPVMEEVKDSSAISLDHLRG</sequence>
<evidence type="ECO:0000313" key="7">
    <source>
        <dbReference type="Proteomes" id="UP000198607"/>
    </source>
</evidence>
<dbReference type="PRINTS" id="PR00033">
    <property type="entry name" value="HTHASNC"/>
</dbReference>
<keyword evidence="3" id="KW-0010">Activator</keyword>
<dbReference type="PANTHER" id="PTHR30154:SF0">
    <property type="entry name" value="LEUCINE-RESPONSIVE REGULATORY PROTEIN"/>
    <property type="match status" value="1"/>
</dbReference>
<keyword evidence="1" id="KW-0805">Transcription regulation</keyword>
<gene>
    <name evidence="6" type="ORF">SAMN05660652_01339</name>
</gene>
<evidence type="ECO:0000256" key="3">
    <source>
        <dbReference type="ARBA" id="ARBA00023159"/>
    </source>
</evidence>
<dbReference type="InterPro" id="IPR019887">
    <property type="entry name" value="Tscrpt_reg_AsnC/Lrp_C"/>
</dbReference>
<dbReference type="RefSeq" id="WP_091935723.1">
    <property type="nucleotide sequence ID" value="NZ_FNCY01000004.1"/>
</dbReference>